<dbReference type="GO" id="GO:0031397">
    <property type="term" value="P:negative regulation of protein ubiquitination"/>
    <property type="evidence" value="ECO:0007669"/>
    <property type="project" value="TreeGrafter"/>
</dbReference>
<dbReference type="GO" id="GO:0005737">
    <property type="term" value="C:cytoplasm"/>
    <property type="evidence" value="ECO:0007669"/>
    <property type="project" value="TreeGrafter"/>
</dbReference>
<dbReference type="PANTHER" id="PTHR46340:SF1">
    <property type="entry name" value="UBX DOMAIN-CONTAINING PROTEIN 1"/>
    <property type="match status" value="1"/>
</dbReference>
<feature type="compositionally biased region" description="Polar residues" evidence="1">
    <location>
        <begin position="84"/>
        <end position="97"/>
    </location>
</feature>
<dbReference type="PANTHER" id="PTHR46340">
    <property type="entry name" value="UBX DOMAIN-CONTAINING PROTEIN 1"/>
    <property type="match status" value="1"/>
</dbReference>
<dbReference type="AlphaFoldDB" id="A0A9K3CZS8"/>
<feature type="region of interest" description="Disordered" evidence="1">
    <location>
        <begin position="1"/>
        <end position="107"/>
    </location>
</feature>
<reference evidence="2 3" key="1">
    <citation type="journal article" date="2018" name="PLoS ONE">
        <title>The draft genome of Kipferlia bialata reveals reductive genome evolution in fornicate parasites.</title>
        <authorList>
            <person name="Tanifuji G."/>
            <person name="Takabayashi S."/>
            <person name="Kume K."/>
            <person name="Takagi M."/>
            <person name="Nakayama T."/>
            <person name="Kamikawa R."/>
            <person name="Inagaki Y."/>
            <person name="Hashimoto T."/>
        </authorList>
    </citation>
    <scope>NUCLEOTIDE SEQUENCE [LARGE SCALE GENOMIC DNA]</scope>
    <source>
        <strain evidence="2">NY0173</strain>
    </source>
</reference>
<proteinExistence type="predicted"/>
<dbReference type="EMBL" id="BDIP01002528">
    <property type="protein sequence ID" value="GIQ86433.1"/>
    <property type="molecule type" value="Genomic_DNA"/>
</dbReference>
<dbReference type="Proteomes" id="UP000265618">
    <property type="component" value="Unassembled WGS sequence"/>
</dbReference>
<dbReference type="OrthoDB" id="10254930at2759"/>
<dbReference type="GO" id="GO:0032435">
    <property type="term" value="P:negative regulation of proteasomal ubiquitin-dependent protein catabolic process"/>
    <property type="evidence" value="ECO:0007669"/>
    <property type="project" value="TreeGrafter"/>
</dbReference>
<dbReference type="SUPFAM" id="SSF54236">
    <property type="entry name" value="Ubiquitin-like"/>
    <property type="match status" value="1"/>
</dbReference>
<accession>A0A9K3CZS8</accession>
<evidence type="ECO:0008006" key="4">
    <source>
        <dbReference type="Google" id="ProtNLM"/>
    </source>
</evidence>
<evidence type="ECO:0000313" key="3">
    <source>
        <dbReference type="Proteomes" id="UP000265618"/>
    </source>
</evidence>
<evidence type="ECO:0000313" key="2">
    <source>
        <dbReference type="EMBL" id="GIQ86433.1"/>
    </source>
</evidence>
<comment type="caution">
    <text evidence="2">The sequence shown here is derived from an EMBL/GenBank/DDBJ whole genome shotgun (WGS) entry which is preliminary data.</text>
</comment>
<evidence type="ECO:0000256" key="1">
    <source>
        <dbReference type="SAM" id="MobiDB-lite"/>
    </source>
</evidence>
<gene>
    <name evidence="2" type="ORF">KIPB_008287</name>
</gene>
<dbReference type="InterPro" id="IPR029071">
    <property type="entry name" value="Ubiquitin-like_domsf"/>
</dbReference>
<dbReference type="Gene3D" id="3.10.20.90">
    <property type="entry name" value="Phosphatidylinositol 3-kinase Catalytic Subunit, Chain A, domain 1"/>
    <property type="match status" value="1"/>
</dbReference>
<dbReference type="GO" id="GO:0036435">
    <property type="term" value="F:K48-linked polyubiquitin modification-dependent protein binding"/>
    <property type="evidence" value="ECO:0007669"/>
    <property type="project" value="TreeGrafter"/>
</dbReference>
<keyword evidence="3" id="KW-1185">Reference proteome</keyword>
<sequence>MEAMRGERAASEKSDMYARERQRIEDAKGLQQSREDYEKIKREKERAKMRREQAMERERRRKVEEQIKAEKEIRRQHHGRLTGIGSNQASPSAQASKGTYKPATVSAPPGTTCRLRFRLMTSNKQVSTPPFPLTHTFRQAEEWLRAQDMAIPHGSHFYRLTPVRQVIPMHDWDRTLVDLGLAPSAVIIIDNV</sequence>
<dbReference type="GO" id="GO:1903094">
    <property type="term" value="P:negative regulation of protein K48-linked deubiquitination"/>
    <property type="evidence" value="ECO:0007669"/>
    <property type="project" value="TreeGrafter"/>
</dbReference>
<protein>
    <recommendedName>
        <fullName evidence="4">UBX domain-containing protein</fullName>
    </recommendedName>
</protein>
<name>A0A9K3CZS8_9EUKA</name>
<organism evidence="2 3">
    <name type="scientific">Kipferlia bialata</name>
    <dbReference type="NCBI Taxonomy" id="797122"/>
    <lineage>
        <taxon>Eukaryota</taxon>
        <taxon>Metamonada</taxon>
        <taxon>Carpediemonas-like organisms</taxon>
        <taxon>Kipferlia</taxon>
    </lineage>
</organism>
<feature type="compositionally biased region" description="Basic and acidic residues" evidence="1">
    <location>
        <begin position="1"/>
        <end position="73"/>
    </location>
</feature>
<dbReference type="GO" id="GO:0005634">
    <property type="term" value="C:nucleus"/>
    <property type="evidence" value="ECO:0007669"/>
    <property type="project" value="TreeGrafter"/>
</dbReference>